<gene>
    <name evidence="2" type="ORF">NA57DRAFT_61047</name>
</gene>
<feature type="region of interest" description="Disordered" evidence="1">
    <location>
        <begin position="1"/>
        <end position="23"/>
    </location>
</feature>
<evidence type="ECO:0000313" key="2">
    <source>
        <dbReference type="EMBL" id="KAF2093825.1"/>
    </source>
</evidence>
<organism evidence="2 3">
    <name type="scientific">Rhizodiscina lignyota</name>
    <dbReference type="NCBI Taxonomy" id="1504668"/>
    <lineage>
        <taxon>Eukaryota</taxon>
        <taxon>Fungi</taxon>
        <taxon>Dikarya</taxon>
        <taxon>Ascomycota</taxon>
        <taxon>Pezizomycotina</taxon>
        <taxon>Dothideomycetes</taxon>
        <taxon>Pleosporomycetidae</taxon>
        <taxon>Aulographales</taxon>
        <taxon>Rhizodiscinaceae</taxon>
        <taxon>Rhizodiscina</taxon>
    </lineage>
</organism>
<feature type="region of interest" description="Disordered" evidence="1">
    <location>
        <begin position="418"/>
        <end position="437"/>
    </location>
</feature>
<keyword evidence="3" id="KW-1185">Reference proteome</keyword>
<evidence type="ECO:0000313" key="3">
    <source>
        <dbReference type="Proteomes" id="UP000799772"/>
    </source>
</evidence>
<feature type="region of interest" description="Disordered" evidence="1">
    <location>
        <begin position="284"/>
        <end position="303"/>
    </location>
</feature>
<evidence type="ECO:0000256" key="1">
    <source>
        <dbReference type="SAM" id="MobiDB-lite"/>
    </source>
</evidence>
<comment type="caution">
    <text evidence="2">The sequence shown here is derived from an EMBL/GenBank/DDBJ whole genome shotgun (WGS) entry which is preliminary data.</text>
</comment>
<feature type="compositionally biased region" description="Basic and acidic residues" evidence="1">
    <location>
        <begin position="420"/>
        <end position="437"/>
    </location>
</feature>
<accession>A0A9P4I6V8</accession>
<dbReference type="AlphaFoldDB" id="A0A9P4I6V8"/>
<dbReference type="Proteomes" id="UP000799772">
    <property type="component" value="Unassembled WGS sequence"/>
</dbReference>
<protein>
    <submittedName>
        <fullName evidence="2">Uncharacterized protein</fullName>
    </submittedName>
</protein>
<reference evidence="2" key="1">
    <citation type="journal article" date="2020" name="Stud. Mycol.">
        <title>101 Dothideomycetes genomes: a test case for predicting lifestyles and emergence of pathogens.</title>
        <authorList>
            <person name="Haridas S."/>
            <person name="Albert R."/>
            <person name="Binder M."/>
            <person name="Bloem J."/>
            <person name="Labutti K."/>
            <person name="Salamov A."/>
            <person name="Andreopoulos B."/>
            <person name="Baker S."/>
            <person name="Barry K."/>
            <person name="Bills G."/>
            <person name="Bluhm B."/>
            <person name="Cannon C."/>
            <person name="Castanera R."/>
            <person name="Culley D."/>
            <person name="Daum C."/>
            <person name="Ezra D."/>
            <person name="Gonzalez J."/>
            <person name="Henrissat B."/>
            <person name="Kuo A."/>
            <person name="Liang C."/>
            <person name="Lipzen A."/>
            <person name="Lutzoni F."/>
            <person name="Magnuson J."/>
            <person name="Mondo S."/>
            <person name="Nolan M."/>
            <person name="Ohm R."/>
            <person name="Pangilinan J."/>
            <person name="Park H.-J."/>
            <person name="Ramirez L."/>
            <person name="Alfaro M."/>
            <person name="Sun H."/>
            <person name="Tritt A."/>
            <person name="Yoshinaga Y."/>
            <person name="Zwiers L.-H."/>
            <person name="Turgeon B."/>
            <person name="Goodwin S."/>
            <person name="Spatafora J."/>
            <person name="Crous P."/>
            <person name="Grigoriev I."/>
        </authorList>
    </citation>
    <scope>NUCLEOTIDE SEQUENCE</scope>
    <source>
        <strain evidence="2">CBS 133067</strain>
    </source>
</reference>
<dbReference type="OrthoDB" id="5600002at2759"/>
<name>A0A9P4I6V8_9PEZI</name>
<dbReference type="EMBL" id="ML978136">
    <property type="protein sequence ID" value="KAF2093825.1"/>
    <property type="molecule type" value="Genomic_DNA"/>
</dbReference>
<sequence>MTSLSHKRRLSIEDSSATKVPREEHQLPGLLRLPLELRLQIYGYLLPDVPVIPVDSEIEYAPCRPHILPIQSIQPRRPGHYEKIATRKDRAKCSTSVMRINKRIHQETSDFLDRTLVIEIEVSSDGIKYLKSGRVRCIHSSSSRDKLEKTIRRYHKFYITLFPLPKPDPEAGLRCETREFKEYLNWICNCLKFEAQPKQITVSYRDRHWPLNQMEECLKWHLRPFSNIRGLAAAEIIHRPIYERTQQYIERDDYSPQMYQFITRRRVYDSYSSYNQQHHVPDEVASSFERERQEKECERQKQKDRLHRVMENMAAEMRGNSALRELESLVIPWRCLCKWLRSTTLQNWDSGALGTKIQSTLVKAWDAYDEGEIELFARSVKSLEGCFDKIQRYWKSKLADVETYVDCSRDDFESMFEDNPDMKLRSPDHERTRNGKI</sequence>
<feature type="compositionally biased region" description="Basic and acidic residues" evidence="1">
    <location>
        <begin position="288"/>
        <end position="303"/>
    </location>
</feature>
<proteinExistence type="predicted"/>